<dbReference type="HOGENOM" id="CLU_072020_0_0_11"/>
<organism evidence="1 2">
    <name type="scientific">Corynebacterium kutscheri</name>
    <dbReference type="NCBI Taxonomy" id="35755"/>
    <lineage>
        <taxon>Bacteria</taxon>
        <taxon>Bacillati</taxon>
        <taxon>Actinomycetota</taxon>
        <taxon>Actinomycetes</taxon>
        <taxon>Mycobacteriales</taxon>
        <taxon>Corynebacteriaceae</taxon>
        <taxon>Corynebacterium</taxon>
    </lineage>
</organism>
<dbReference type="AlphaFoldDB" id="A0A0F6TCU3"/>
<dbReference type="STRING" id="35755.UL82_04875"/>
<dbReference type="InterPro" id="IPR021522">
    <property type="entry name" value="MctB"/>
</dbReference>
<dbReference type="Proteomes" id="UP000033457">
    <property type="component" value="Chromosome"/>
</dbReference>
<gene>
    <name evidence="1" type="ORF">UL82_04875</name>
</gene>
<evidence type="ECO:0000313" key="1">
    <source>
        <dbReference type="EMBL" id="AKE41154.1"/>
    </source>
</evidence>
<dbReference type="KEGG" id="cku:UL82_04875"/>
<dbReference type="EMBL" id="CP011312">
    <property type="protein sequence ID" value="AKE41154.1"/>
    <property type="molecule type" value="Genomic_DNA"/>
</dbReference>
<name>A0A0F6TCU3_9CORY</name>
<dbReference type="RefSeq" id="WP_046439291.1">
    <property type="nucleotide sequence ID" value="NZ_CP011312.1"/>
</dbReference>
<accession>A0A0F6TCU3</accession>
<dbReference type="GO" id="GO:0055070">
    <property type="term" value="P:copper ion homeostasis"/>
    <property type="evidence" value="ECO:0007669"/>
    <property type="project" value="InterPro"/>
</dbReference>
<protein>
    <recommendedName>
        <fullName evidence="3">Copper transporter</fullName>
    </recommendedName>
</protein>
<dbReference type="GO" id="GO:0016020">
    <property type="term" value="C:membrane"/>
    <property type="evidence" value="ECO:0007669"/>
    <property type="project" value="InterPro"/>
</dbReference>
<dbReference type="OrthoDB" id="4350157at2"/>
<sequence>MAKNSGRSATVIASIAFGLALGVAGGTYILAPNLSGGANEISADLEQQRDQALHEAEIAEAQAATADSFIDTAALDFVAGSLTERPVLIMHTEDADADDIASVRYLLDFAGAINSGTIELKDKFFNQSGADGLKNIVSTTLPAGATLSTDQLDAGTHAGQSLGSALLLNRETAEQQSTIEERAIVLGGLRGDGYISYEEGTILPAQAIVFIVGNKDGFEDNFTAQNQAAFARALDSRGSGVVVAGRIFSAADTGVMGILRDNALARQEVSTVDSVDRTWGRIATVLAVREQLAGGSGQYGAAASAEAASPAPNMRG</sequence>
<evidence type="ECO:0000313" key="2">
    <source>
        <dbReference type="Proteomes" id="UP000033457"/>
    </source>
</evidence>
<evidence type="ECO:0008006" key="3">
    <source>
        <dbReference type="Google" id="ProtNLM"/>
    </source>
</evidence>
<dbReference type="Pfam" id="PF11382">
    <property type="entry name" value="MctB"/>
    <property type="match status" value="1"/>
</dbReference>
<proteinExistence type="predicted"/>
<reference evidence="1 2" key="1">
    <citation type="journal article" date="2015" name="Genome Announc.">
        <title>Complete Genome Sequence of Corynebacterium kutscheri DSM 20755, a Corynebacterial Type Strain with Remarkably Low G+C Content of Chromosomal DNA.</title>
        <authorList>
            <person name="Ruckert C."/>
            <person name="Albersmeier A."/>
            <person name="Winkler A."/>
            <person name="Tauch A."/>
        </authorList>
    </citation>
    <scope>NUCLEOTIDE SEQUENCE [LARGE SCALE GENOMIC DNA]</scope>
    <source>
        <strain evidence="1 2">DSM 20755</strain>
    </source>
</reference>
<keyword evidence="2" id="KW-1185">Reference proteome</keyword>